<organism evidence="2 3">
    <name type="scientific">Candidatus Onthomorpha intestinigallinarum</name>
    <dbReference type="NCBI Taxonomy" id="2840880"/>
    <lineage>
        <taxon>Bacteria</taxon>
        <taxon>Pseudomonadati</taxon>
        <taxon>Bacteroidota</taxon>
        <taxon>Bacteroidia</taxon>
        <taxon>Bacteroidales</taxon>
        <taxon>Candidatus Onthomorpha</taxon>
    </lineage>
</organism>
<dbReference type="EMBL" id="DXGG01000012">
    <property type="protein sequence ID" value="HIW86713.1"/>
    <property type="molecule type" value="Genomic_DNA"/>
</dbReference>
<dbReference type="AlphaFoldDB" id="A0A9D1UGP5"/>
<protein>
    <submittedName>
        <fullName evidence="2">Serine/threonine-protein phosphatase</fullName>
    </submittedName>
</protein>
<feature type="domain" description="PPM-type phosphatase" evidence="1">
    <location>
        <begin position="9"/>
        <end position="233"/>
    </location>
</feature>
<evidence type="ECO:0000313" key="3">
    <source>
        <dbReference type="Proteomes" id="UP000824267"/>
    </source>
</evidence>
<dbReference type="Pfam" id="PF07228">
    <property type="entry name" value="SpoIIE"/>
    <property type="match status" value="1"/>
</dbReference>
<dbReference type="Proteomes" id="UP000824267">
    <property type="component" value="Unassembled WGS sequence"/>
</dbReference>
<name>A0A9D1UGP5_9BACT</name>
<proteinExistence type="predicted"/>
<reference evidence="2" key="1">
    <citation type="journal article" date="2021" name="PeerJ">
        <title>Extensive microbial diversity within the chicken gut microbiome revealed by metagenomics and culture.</title>
        <authorList>
            <person name="Gilroy R."/>
            <person name="Ravi A."/>
            <person name="Getino M."/>
            <person name="Pursley I."/>
            <person name="Horton D.L."/>
            <person name="Alikhan N.F."/>
            <person name="Baker D."/>
            <person name="Gharbi K."/>
            <person name="Hall N."/>
            <person name="Watson M."/>
            <person name="Adriaenssens E.M."/>
            <person name="Foster-Nyarko E."/>
            <person name="Jarju S."/>
            <person name="Secka A."/>
            <person name="Antonio M."/>
            <person name="Oren A."/>
            <person name="Chaudhuri R.R."/>
            <person name="La Ragione R."/>
            <person name="Hildebrand F."/>
            <person name="Pallen M.J."/>
        </authorList>
    </citation>
    <scope>NUCLEOTIDE SEQUENCE</scope>
    <source>
        <strain evidence="2">Gambia16-930</strain>
    </source>
</reference>
<dbReference type="Gene3D" id="3.60.40.10">
    <property type="entry name" value="PPM-type phosphatase domain"/>
    <property type="match status" value="1"/>
</dbReference>
<sequence length="398" mass="44748">MDSDSAFYVETASCQRNHKGEFICGDVFLSKKLKEEKRTLAVLADGMGHGVKANVLATLTSTMAINFAEEHKDAKTIAEIIMRTLPVCSERKTSYATFTIVDINNREVNILEYDNPLCLVMRGGNVFEPEWNCLILEGVDQQGRGQEIMTCSFRPMREDRIIFISDGVTQSGMGNDNMLLGWGRDAYVDFVRDTILHERYISASKLAQRVVNRAYGNDNFASKDDTSCGVIYFRYPRRLIIATGPPFDMSKDAEYVQKVKDFNGYKIISGATTAEIFSRHLGVEIVDDYEHMDPTLPPMSRMEGVDLVTEGVLTLNKVITILDAENAAMTRHGEGPADKIVDMLINSDDIHILVGTKINQAHHDPSLPVEIEIRKSIVKRLVDLLEKKYMKDVSVEYL</sequence>
<dbReference type="SMART" id="SM00331">
    <property type="entry name" value="PP2C_SIG"/>
    <property type="match status" value="1"/>
</dbReference>
<dbReference type="InterPro" id="IPR036457">
    <property type="entry name" value="PPM-type-like_dom_sf"/>
</dbReference>
<accession>A0A9D1UGP5</accession>
<gene>
    <name evidence="2" type="ORF">IAC47_00340</name>
</gene>
<evidence type="ECO:0000313" key="2">
    <source>
        <dbReference type="EMBL" id="HIW86713.1"/>
    </source>
</evidence>
<comment type="caution">
    <text evidence="2">The sequence shown here is derived from an EMBL/GenBank/DDBJ whole genome shotgun (WGS) entry which is preliminary data.</text>
</comment>
<dbReference type="InterPro" id="IPR001932">
    <property type="entry name" value="PPM-type_phosphatase-like_dom"/>
</dbReference>
<evidence type="ECO:0000259" key="1">
    <source>
        <dbReference type="SMART" id="SM00331"/>
    </source>
</evidence>
<dbReference type="SUPFAM" id="SSF81606">
    <property type="entry name" value="PP2C-like"/>
    <property type="match status" value="1"/>
</dbReference>
<reference evidence="2" key="2">
    <citation type="submission" date="2021-04" db="EMBL/GenBank/DDBJ databases">
        <authorList>
            <person name="Gilroy R."/>
        </authorList>
    </citation>
    <scope>NUCLEOTIDE SEQUENCE</scope>
    <source>
        <strain evidence="2">Gambia16-930</strain>
    </source>
</reference>